<evidence type="ECO:0000313" key="2">
    <source>
        <dbReference type="EMBL" id="KAG7446996.1"/>
    </source>
</evidence>
<gene>
    <name evidence="2" type="ORF">BT62DRAFT_1005399</name>
</gene>
<dbReference type="EMBL" id="MU250533">
    <property type="protein sequence ID" value="KAG7446996.1"/>
    <property type="molecule type" value="Genomic_DNA"/>
</dbReference>
<keyword evidence="3" id="KW-1185">Reference proteome</keyword>
<comment type="caution">
    <text evidence="2">The sequence shown here is derived from an EMBL/GenBank/DDBJ whole genome shotgun (WGS) entry which is preliminary data.</text>
</comment>
<evidence type="ECO:0000313" key="3">
    <source>
        <dbReference type="Proteomes" id="UP000812287"/>
    </source>
</evidence>
<name>A0A9P7VW66_9AGAR</name>
<organism evidence="2 3">
    <name type="scientific">Guyanagaster necrorhizus</name>
    <dbReference type="NCBI Taxonomy" id="856835"/>
    <lineage>
        <taxon>Eukaryota</taxon>
        <taxon>Fungi</taxon>
        <taxon>Dikarya</taxon>
        <taxon>Basidiomycota</taxon>
        <taxon>Agaricomycotina</taxon>
        <taxon>Agaricomycetes</taxon>
        <taxon>Agaricomycetidae</taxon>
        <taxon>Agaricales</taxon>
        <taxon>Marasmiineae</taxon>
        <taxon>Physalacriaceae</taxon>
        <taxon>Guyanagaster</taxon>
    </lineage>
</organism>
<dbReference type="OrthoDB" id="3934656at2759"/>
<protein>
    <submittedName>
        <fullName evidence="2">Uncharacterized protein</fullName>
    </submittedName>
</protein>
<evidence type="ECO:0000256" key="1">
    <source>
        <dbReference type="SAM" id="SignalP"/>
    </source>
</evidence>
<accession>A0A9P7VW66</accession>
<sequence length="76" mass="8453">MHLAEIHCIFLAIATTLAVFNISKALDPVNGEDITFISHPQPSRCKIEPRSKMMKDMVSGQAETLKILMDPMLVIT</sequence>
<dbReference type="GeneID" id="66099435"/>
<keyword evidence="1" id="KW-0732">Signal</keyword>
<dbReference type="AlphaFoldDB" id="A0A9P7VW66"/>
<dbReference type="Proteomes" id="UP000812287">
    <property type="component" value="Unassembled WGS sequence"/>
</dbReference>
<dbReference type="RefSeq" id="XP_043040496.1">
    <property type="nucleotide sequence ID" value="XM_043177148.1"/>
</dbReference>
<reference evidence="2" key="1">
    <citation type="submission" date="2020-11" db="EMBL/GenBank/DDBJ databases">
        <title>Adaptations for nitrogen fixation in a non-lichenized fungal sporocarp promotes dispersal by wood-feeding termites.</title>
        <authorList>
            <consortium name="DOE Joint Genome Institute"/>
            <person name="Koch R.A."/>
            <person name="Yoon G."/>
            <person name="Arayal U."/>
            <person name="Lail K."/>
            <person name="Amirebrahimi M."/>
            <person name="Labutti K."/>
            <person name="Lipzen A."/>
            <person name="Riley R."/>
            <person name="Barry K."/>
            <person name="Henrissat B."/>
            <person name="Grigoriev I.V."/>
            <person name="Herr J.R."/>
            <person name="Aime M.C."/>
        </authorList>
    </citation>
    <scope>NUCLEOTIDE SEQUENCE</scope>
    <source>
        <strain evidence="2">MCA 3950</strain>
    </source>
</reference>
<feature type="chain" id="PRO_5040422046" evidence="1">
    <location>
        <begin position="26"/>
        <end position="76"/>
    </location>
</feature>
<feature type="signal peptide" evidence="1">
    <location>
        <begin position="1"/>
        <end position="25"/>
    </location>
</feature>
<proteinExistence type="predicted"/>